<comment type="function">
    <text evidence="1">Decomposes hydrogen peroxide into water and oxygen; serves to protect cells from the toxic effects of hydrogen peroxide.</text>
</comment>
<dbReference type="AlphaFoldDB" id="A0A4Y9S6Y4"/>
<evidence type="ECO:0000256" key="1">
    <source>
        <dbReference type="ARBA" id="ARBA00002974"/>
    </source>
</evidence>
<proteinExistence type="predicted"/>
<sequence length="79" mass="8202">MYAQLPAAGDPLTDSSQPWTGKERVALGKLRVTGLAGQETCVGLVFMPVTLPTGITASDDSILAARAPAYAVSLGRRSQ</sequence>
<evidence type="ECO:0000256" key="2">
    <source>
        <dbReference type="SAM" id="MobiDB-lite"/>
    </source>
</evidence>
<gene>
    <name evidence="3" type="ORF">E4L98_25460</name>
</gene>
<dbReference type="GO" id="GO:0020037">
    <property type="term" value="F:heme binding"/>
    <property type="evidence" value="ECO:0007669"/>
    <property type="project" value="InterPro"/>
</dbReference>
<reference evidence="3 4" key="1">
    <citation type="submission" date="2019-03" db="EMBL/GenBank/DDBJ databases">
        <title>Draft Genome Sequence of Duganella callidus sp. nov., a Novel Duganella Species Isolated from Cultivated Soil.</title>
        <authorList>
            <person name="Raths R."/>
            <person name="Peta V."/>
            <person name="Bucking H."/>
        </authorList>
    </citation>
    <scope>NUCLEOTIDE SEQUENCE [LARGE SCALE GENOMIC DNA]</scope>
    <source>
        <strain evidence="3 4">DN04</strain>
    </source>
</reference>
<name>A0A4Y9S6Y4_9BURK</name>
<dbReference type="Proteomes" id="UP000297729">
    <property type="component" value="Unassembled WGS sequence"/>
</dbReference>
<evidence type="ECO:0000313" key="4">
    <source>
        <dbReference type="Proteomes" id="UP000297729"/>
    </source>
</evidence>
<dbReference type="Gene3D" id="2.40.180.10">
    <property type="entry name" value="Catalase core domain"/>
    <property type="match status" value="1"/>
</dbReference>
<dbReference type="SUPFAM" id="SSF56634">
    <property type="entry name" value="Heme-dependent catalase-like"/>
    <property type="match status" value="1"/>
</dbReference>
<evidence type="ECO:0000313" key="3">
    <source>
        <dbReference type="EMBL" id="TFW15791.1"/>
    </source>
</evidence>
<keyword evidence="4" id="KW-1185">Reference proteome</keyword>
<organism evidence="3 4">
    <name type="scientific">Duganella callida</name>
    <dbReference type="NCBI Taxonomy" id="2561932"/>
    <lineage>
        <taxon>Bacteria</taxon>
        <taxon>Pseudomonadati</taxon>
        <taxon>Pseudomonadota</taxon>
        <taxon>Betaproteobacteria</taxon>
        <taxon>Burkholderiales</taxon>
        <taxon>Oxalobacteraceae</taxon>
        <taxon>Telluria group</taxon>
        <taxon>Duganella</taxon>
    </lineage>
</organism>
<dbReference type="OrthoDB" id="255727at2"/>
<dbReference type="RefSeq" id="WP_135204337.1">
    <property type="nucleotide sequence ID" value="NZ_SPVG01000248.1"/>
</dbReference>
<feature type="region of interest" description="Disordered" evidence="2">
    <location>
        <begin position="1"/>
        <end position="20"/>
    </location>
</feature>
<dbReference type="InterPro" id="IPR020835">
    <property type="entry name" value="Catalase_sf"/>
</dbReference>
<accession>A0A4Y9S6Y4</accession>
<protein>
    <submittedName>
        <fullName evidence="3">Uncharacterized protein</fullName>
    </submittedName>
</protein>
<comment type="caution">
    <text evidence="3">The sequence shown here is derived from an EMBL/GenBank/DDBJ whole genome shotgun (WGS) entry which is preliminary data.</text>
</comment>
<dbReference type="EMBL" id="SPVG01000248">
    <property type="protein sequence ID" value="TFW15791.1"/>
    <property type="molecule type" value="Genomic_DNA"/>
</dbReference>
<dbReference type="Gene3D" id="1.20.1280.120">
    <property type="match status" value="1"/>
</dbReference>